<evidence type="ECO:0000256" key="1">
    <source>
        <dbReference type="ARBA" id="ARBA00008766"/>
    </source>
</evidence>
<organism evidence="5 6">
    <name type="scientific">Monoraphidium neglectum</name>
    <dbReference type="NCBI Taxonomy" id="145388"/>
    <lineage>
        <taxon>Eukaryota</taxon>
        <taxon>Viridiplantae</taxon>
        <taxon>Chlorophyta</taxon>
        <taxon>core chlorophytes</taxon>
        <taxon>Chlorophyceae</taxon>
        <taxon>CS clade</taxon>
        <taxon>Sphaeropleales</taxon>
        <taxon>Selenastraceae</taxon>
        <taxon>Monoraphidium</taxon>
    </lineage>
</organism>
<accession>A0A0D2KDM8</accession>
<keyword evidence="3 5" id="KW-0378">Hydrolase</keyword>
<gene>
    <name evidence="5" type="ORF">MNEG_14019</name>
</gene>
<dbReference type="OrthoDB" id="9995434at2759"/>
<dbReference type="EC" id="3.4.11.9" evidence="5"/>
<keyword evidence="2" id="KW-0479">Metal-binding</keyword>
<dbReference type="STRING" id="145388.A0A0D2KDM8"/>
<dbReference type="Pfam" id="PF01321">
    <property type="entry name" value="Creatinase_N"/>
    <property type="match status" value="1"/>
</dbReference>
<feature type="domain" description="Creatinase N-terminal" evidence="4">
    <location>
        <begin position="35"/>
        <end position="171"/>
    </location>
</feature>
<protein>
    <submittedName>
        <fullName evidence="5">X-Pro aminopeptidase</fullName>
        <ecNumber evidence="5">3.4.11.9</ecNumber>
    </submittedName>
</protein>
<dbReference type="GeneID" id="25731539"/>
<dbReference type="EMBL" id="KK104420">
    <property type="protein sequence ID" value="KIY93943.1"/>
    <property type="molecule type" value="Genomic_DNA"/>
</dbReference>
<keyword evidence="5" id="KW-0031">Aminopeptidase</keyword>
<dbReference type="Proteomes" id="UP000054498">
    <property type="component" value="Unassembled WGS sequence"/>
</dbReference>
<dbReference type="PANTHER" id="PTHR43763:SF6">
    <property type="entry name" value="XAA-PRO AMINOPEPTIDASE 1"/>
    <property type="match status" value="1"/>
</dbReference>
<evidence type="ECO:0000256" key="2">
    <source>
        <dbReference type="ARBA" id="ARBA00022723"/>
    </source>
</evidence>
<dbReference type="FunFam" id="3.40.350.10:FF:000003">
    <property type="entry name" value="Xaa-pro aminopeptidase P"/>
    <property type="match status" value="1"/>
</dbReference>
<dbReference type="RefSeq" id="XP_013892963.1">
    <property type="nucleotide sequence ID" value="XM_014037509.1"/>
</dbReference>
<name>A0A0D2KDM8_9CHLO</name>
<keyword evidence="6" id="KW-1185">Reference proteome</keyword>
<dbReference type="Pfam" id="PF16189">
    <property type="entry name" value="Creatinase_N_2"/>
    <property type="match status" value="1"/>
</dbReference>
<dbReference type="GO" id="GO:0004177">
    <property type="term" value="F:aminopeptidase activity"/>
    <property type="evidence" value="ECO:0007669"/>
    <property type="project" value="UniProtKB-KW"/>
</dbReference>
<dbReference type="KEGG" id="mng:MNEG_14019"/>
<proteinExistence type="inferred from homology"/>
<sequence>MASKAAKAAAGDSANGSAAAAAAAAPSNGGAGDDRVARLREAMARADGGKGVQAYIVPSEDPHMSEYAPGRFKRREFISKFTGSAGTAVITADQALLWTDGRYFLQAEQELEPGWTLMRGGTGHCPEIPDWLAEVLPAGTRVGIDPFCHTVDAVRSLRTKLQARGKELVPLLADGNLVDAAWGDAQPELPLSPLRVHALQWAGQGVADKLAAMRQKMKAAEAGALLVTGLDEVAWLLNLRGSDVDYNPVFVAYAMVTGEGASLYTDPRKITPEVADHLKEGGVEVRPYDSLVADVSALAAAGTPIAMDFTR</sequence>
<dbReference type="Gene3D" id="3.40.350.10">
    <property type="entry name" value="Creatinase/prolidase N-terminal domain"/>
    <property type="match status" value="2"/>
</dbReference>
<evidence type="ECO:0000313" key="6">
    <source>
        <dbReference type="Proteomes" id="UP000054498"/>
    </source>
</evidence>
<comment type="similarity">
    <text evidence="1">Belongs to the peptidase M24B family.</text>
</comment>
<keyword evidence="5" id="KW-0645">Protease</keyword>
<dbReference type="AlphaFoldDB" id="A0A0D2KDM8"/>
<dbReference type="GO" id="GO:0046872">
    <property type="term" value="F:metal ion binding"/>
    <property type="evidence" value="ECO:0007669"/>
    <property type="project" value="UniProtKB-KW"/>
</dbReference>
<evidence type="ECO:0000256" key="3">
    <source>
        <dbReference type="ARBA" id="ARBA00022801"/>
    </source>
</evidence>
<dbReference type="InterPro" id="IPR050422">
    <property type="entry name" value="X-Pro_aminopeptidase_P"/>
</dbReference>
<evidence type="ECO:0000313" key="5">
    <source>
        <dbReference type="EMBL" id="KIY93943.1"/>
    </source>
</evidence>
<reference evidence="5 6" key="1">
    <citation type="journal article" date="2013" name="BMC Genomics">
        <title>Reconstruction of the lipid metabolism for the microalga Monoraphidium neglectum from its genome sequence reveals characteristics suitable for biofuel production.</title>
        <authorList>
            <person name="Bogen C."/>
            <person name="Al-Dilaimi A."/>
            <person name="Albersmeier A."/>
            <person name="Wichmann J."/>
            <person name="Grundmann M."/>
            <person name="Rupp O."/>
            <person name="Lauersen K.J."/>
            <person name="Blifernez-Klassen O."/>
            <person name="Kalinowski J."/>
            <person name="Goesmann A."/>
            <person name="Mussgnug J.H."/>
            <person name="Kruse O."/>
        </authorList>
    </citation>
    <scope>NUCLEOTIDE SEQUENCE [LARGE SCALE GENOMIC DNA]</scope>
    <source>
        <strain evidence="5 6">SAG 48.87</strain>
    </source>
</reference>
<dbReference type="SUPFAM" id="SSF53092">
    <property type="entry name" value="Creatinase/prolidase N-terminal domain"/>
    <property type="match status" value="1"/>
</dbReference>
<dbReference type="InterPro" id="IPR000587">
    <property type="entry name" value="Creatinase_N"/>
</dbReference>
<dbReference type="PANTHER" id="PTHR43763">
    <property type="entry name" value="XAA-PRO AMINOPEPTIDASE 1"/>
    <property type="match status" value="1"/>
</dbReference>
<feature type="non-terminal residue" evidence="5">
    <location>
        <position position="311"/>
    </location>
</feature>
<evidence type="ECO:0000259" key="4">
    <source>
        <dbReference type="Pfam" id="PF01321"/>
    </source>
</evidence>
<dbReference type="InterPro" id="IPR029149">
    <property type="entry name" value="Creatin/AminoP/Spt16_N"/>
</dbReference>